<reference evidence="1 2" key="1">
    <citation type="submission" date="2017-02" db="EMBL/GenBank/DDBJ databases">
        <authorList>
            <consortium name="Pathogen Informatics"/>
        </authorList>
    </citation>
    <scope>NUCLEOTIDE SEQUENCE [LARGE SCALE GENOMIC DNA]</scope>
    <source>
        <strain evidence="1 2">VRECD0157</strain>
    </source>
</reference>
<dbReference type="Proteomes" id="UP000189137">
    <property type="component" value="Unassembled WGS sequence"/>
</dbReference>
<evidence type="ECO:0000313" key="2">
    <source>
        <dbReference type="Proteomes" id="UP000189137"/>
    </source>
</evidence>
<organism evidence="1 2">
    <name type="scientific">Clostridioides difficile</name>
    <name type="common">Peptoclostridium difficile</name>
    <dbReference type="NCBI Taxonomy" id="1496"/>
    <lineage>
        <taxon>Bacteria</taxon>
        <taxon>Bacillati</taxon>
        <taxon>Bacillota</taxon>
        <taxon>Clostridia</taxon>
        <taxon>Peptostreptococcales</taxon>
        <taxon>Peptostreptococcaceae</taxon>
        <taxon>Clostridioides</taxon>
    </lineage>
</organism>
<proteinExistence type="predicted"/>
<sequence length="98" mass="11278">MKKIINGYSIYKDGTWCEVIKEGKFIFAGSVNEKLSYEDIYIALTAKLEFRLHGKLLLSYSLYGTFQGEKQSTLELLAYENNCNINDIEVKQVVENIQ</sequence>
<protein>
    <submittedName>
        <fullName evidence="1">Uncharacterized protein</fullName>
    </submittedName>
</protein>
<gene>
    <name evidence="1" type="ORF">SAMEA3375112_03379</name>
</gene>
<dbReference type="EMBL" id="FUPS01000014">
    <property type="protein sequence ID" value="SJS99667.1"/>
    <property type="molecule type" value="Genomic_DNA"/>
</dbReference>
<comment type="caution">
    <text evidence="1">The sequence shown here is derived from an EMBL/GenBank/DDBJ whole genome shotgun (WGS) entry which is preliminary data.</text>
</comment>
<accession>A0A9X8WRT9</accession>
<dbReference type="AlphaFoldDB" id="A0A9X8WRT9"/>
<evidence type="ECO:0000313" key="1">
    <source>
        <dbReference type="EMBL" id="SJS99667.1"/>
    </source>
</evidence>
<dbReference type="RefSeq" id="WP_021402189.1">
    <property type="nucleotide sequence ID" value="NZ_BITU01000198.1"/>
</dbReference>
<name>A0A9X8WRT9_CLODI</name>